<gene>
    <name evidence="1" type="ordered locus">Pisl_0450</name>
</gene>
<dbReference type="STRING" id="384616.Pisl_0450"/>
<reference evidence="1" key="1">
    <citation type="submission" date="2006-12" db="EMBL/GenBank/DDBJ databases">
        <title>Complete sequence of Pyrobaculum islandicum DSM 4184.</title>
        <authorList>
            <person name="Copeland A."/>
            <person name="Lucas S."/>
            <person name="Lapidus A."/>
            <person name="Barry K."/>
            <person name="Detter J.C."/>
            <person name="Glavina del Rio T."/>
            <person name="Dalin E."/>
            <person name="Tice H."/>
            <person name="Pitluck S."/>
            <person name="Meincke L."/>
            <person name="Brettin T."/>
            <person name="Bruce D."/>
            <person name="Han C."/>
            <person name="Tapia R."/>
            <person name="Gilna P."/>
            <person name="Schmutz J."/>
            <person name="Larimer F."/>
            <person name="Land M."/>
            <person name="Hauser L."/>
            <person name="Kyrpides N."/>
            <person name="Mikhailova N."/>
            <person name="Cozen A.E."/>
            <person name="Fitz-Gibbon S.T."/>
            <person name="House C.H."/>
            <person name="Saltikov C."/>
            <person name="Lowe T."/>
            <person name="Richardson P."/>
        </authorList>
    </citation>
    <scope>NUCLEOTIDE SEQUENCE [LARGE SCALE GENOMIC DNA]</scope>
    <source>
        <strain evidence="1">DSM 4184</strain>
    </source>
</reference>
<dbReference type="AlphaFoldDB" id="A1RRP6"/>
<dbReference type="EMBL" id="CP000504">
    <property type="protein sequence ID" value="ABL87628.1"/>
    <property type="molecule type" value="Genomic_DNA"/>
</dbReference>
<dbReference type="GeneID" id="71810747"/>
<dbReference type="HOGENOM" id="CLU_2067901_0_0_2"/>
<organism evidence="1 2">
    <name type="scientific">Pyrobaculum islandicum (strain DSM 4184 / JCM 9189 / GEO3)</name>
    <dbReference type="NCBI Taxonomy" id="384616"/>
    <lineage>
        <taxon>Archaea</taxon>
        <taxon>Thermoproteota</taxon>
        <taxon>Thermoprotei</taxon>
        <taxon>Thermoproteales</taxon>
        <taxon>Thermoproteaceae</taxon>
        <taxon>Pyrobaculum</taxon>
    </lineage>
</organism>
<dbReference type="Proteomes" id="UP000002595">
    <property type="component" value="Chromosome"/>
</dbReference>
<dbReference type="RefSeq" id="WP_011762205.1">
    <property type="nucleotide sequence ID" value="NC_008701.1"/>
</dbReference>
<protein>
    <submittedName>
        <fullName evidence="1">Family 417, putative ATP binding protein</fullName>
    </submittedName>
</protein>
<sequence length="118" mass="13424">MPEDATLLGVEELYKSQIVGIYGTDKRKLAKKLEELASTRDLFYLSLFPQTTLPVELEENRVKVATTFRDIIETIYNIYSGRMKVKVFVVSGIRDIERILGNDVVDYINAVASVARFC</sequence>
<proteinExistence type="predicted"/>
<keyword evidence="2" id="KW-1185">Reference proteome</keyword>
<accession>A1RRP6</accession>
<dbReference type="eggNOG" id="arCOG01176">
    <property type="taxonomic scope" value="Archaea"/>
</dbReference>
<evidence type="ECO:0000313" key="1">
    <source>
        <dbReference type="EMBL" id="ABL87628.1"/>
    </source>
</evidence>
<name>A1RRP6_PYRIL</name>
<dbReference type="KEGG" id="pis:Pisl_0450"/>
<evidence type="ECO:0000313" key="2">
    <source>
        <dbReference type="Proteomes" id="UP000002595"/>
    </source>
</evidence>